<reference evidence="1" key="1">
    <citation type="submission" date="2015-06" db="UniProtKB">
        <authorList>
            <consortium name="EnsemblPlants"/>
        </authorList>
    </citation>
    <scope>IDENTIFICATION</scope>
</reference>
<dbReference type="EnsemblPlants" id="EMT30692">
    <property type="protein sequence ID" value="EMT30692"/>
    <property type="gene ID" value="F775_24181"/>
</dbReference>
<name>M8CSW5_AEGTA</name>
<protein>
    <submittedName>
        <fullName evidence="1">Uncharacterized protein</fullName>
    </submittedName>
</protein>
<dbReference type="AlphaFoldDB" id="M8CSW5"/>
<organism evidence="1">
    <name type="scientific">Aegilops tauschii</name>
    <name type="common">Tausch's goatgrass</name>
    <name type="synonym">Aegilops squarrosa</name>
    <dbReference type="NCBI Taxonomy" id="37682"/>
    <lineage>
        <taxon>Eukaryota</taxon>
        <taxon>Viridiplantae</taxon>
        <taxon>Streptophyta</taxon>
        <taxon>Embryophyta</taxon>
        <taxon>Tracheophyta</taxon>
        <taxon>Spermatophyta</taxon>
        <taxon>Magnoliopsida</taxon>
        <taxon>Liliopsida</taxon>
        <taxon>Poales</taxon>
        <taxon>Poaceae</taxon>
        <taxon>BOP clade</taxon>
        <taxon>Pooideae</taxon>
        <taxon>Triticodae</taxon>
        <taxon>Triticeae</taxon>
        <taxon>Triticinae</taxon>
        <taxon>Aegilops</taxon>
    </lineage>
</organism>
<accession>M8CSW5</accession>
<dbReference type="OMA" id="KEFMIEY"/>
<proteinExistence type="predicted"/>
<evidence type="ECO:0000313" key="1">
    <source>
        <dbReference type="EnsemblPlants" id="EMT30692"/>
    </source>
</evidence>
<sequence>MEAKSASGAEERSMSISVAEECTAAEEARIIKKYLLAAFIRHAFNFFFVVVLAGYIICMYGALKYYPLLYAIAGIAFMSPYFIMMLKMLPLLKGFYIERYATDPYQRPVVRM</sequence>